<dbReference type="RefSeq" id="WP_166143999.1">
    <property type="nucleotide sequence ID" value="NZ_JAANYN010000002.1"/>
</dbReference>
<dbReference type="PANTHER" id="PTHR43037:SF1">
    <property type="entry name" value="BLL1128 PROTEIN"/>
    <property type="match status" value="1"/>
</dbReference>
<feature type="transmembrane region" description="Helical" evidence="2">
    <location>
        <begin position="164"/>
        <end position="182"/>
    </location>
</feature>
<dbReference type="SUPFAM" id="SSF53474">
    <property type="entry name" value="alpha/beta-Hydrolases"/>
    <property type="match status" value="1"/>
</dbReference>
<protein>
    <submittedName>
        <fullName evidence="4">Prolyl oligopeptidase family serine peptidase</fullName>
    </submittedName>
</protein>
<evidence type="ECO:0000256" key="1">
    <source>
        <dbReference type="ARBA" id="ARBA00022729"/>
    </source>
</evidence>
<keyword evidence="2" id="KW-1133">Transmembrane helix</keyword>
<dbReference type="InterPro" id="IPR029058">
    <property type="entry name" value="AB_hydrolase_fold"/>
</dbReference>
<organism evidence="4 5">
    <name type="scientific">Cyclobacterium plantarum</name>
    <dbReference type="NCBI Taxonomy" id="2716263"/>
    <lineage>
        <taxon>Bacteria</taxon>
        <taxon>Pseudomonadati</taxon>
        <taxon>Bacteroidota</taxon>
        <taxon>Cytophagia</taxon>
        <taxon>Cytophagales</taxon>
        <taxon>Cyclobacteriaceae</taxon>
        <taxon>Cyclobacterium</taxon>
    </lineage>
</organism>
<sequence length="469" mass="52821">MNQTFYKISLFFSGLILLAGLVQAYFYFQIGTKIYGLESFIYWFLLLNGTSILYHVILLKYFYYKKFQYSFLSFSLVTLAAFVYGLIVFQMLWSRETSNYLPVTFLILAGSGIIYGLTLILSRAAERPWLKLGGVLIFVIDLFLFTTLTWSLQYPGSISNLETYQEWAAQIGLLVPVFYLLNFSSELKRFKFVNEETKLQNTFNVIFGAIGAISLILVLVVGSQIFNTVQWFAQQPQRAQKLAEPFDARIYVSENGDTLKYRLMKPEDPAPQKKYPLVIALHGGAGSGTENLIQVDGSWTAQFLAKPSNREKYPAYLFVPQCPPGSSWGVVPNIPVVDELVFEAIISLEAEFSIDKTRRYVMGESLGGYGTWHFISTRPKMFAAAVPICGGGNPNFAHKIKDVPIWAFHGAQDRIVPVESSRKMIAALNEAGGNPLYTEFADEGHIISESFENTEGLLDWVFAQQLSSD</sequence>
<feature type="transmembrane region" description="Helical" evidence="2">
    <location>
        <begin position="99"/>
        <end position="120"/>
    </location>
</feature>
<name>A0ABX0H607_9BACT</name>
<dbReference type="InterPro" id="IPR050955">
    <property type="entry name" value="Plant_Biomass_Hydrol_Est"/>
</dbReference>
<dbReference type="PANTHER" id="PTHR43037">
    <property type="entry name" value="UNNAMED PRODUCT-RELATED"/>
    <property type="match status" value="1"/>
</dbReference>
<dbReference type="Pfam" id="PF00326">
    <property type="entry name" value="Peptidase_S9"/>
    <property type="match status" value="1"/>
</dbReference>
<dbReference type="EMBL" id="JAANYN010000002">
    <property type="protein sequence ID" value="NHE56303.1"/>
    <property type="molecule type" value="Genomic_DNA"/>
</dbReference>
<feature type="transmembrane region" description="Helical" evidence="2">
    <location>
        <begin position="71"/>
        <end position="93"/>
    </location>
</feature>
<accession>A0ABX0H607</accession>
<gene>
    <name evidence="4" type="ORF">G9Q97_05670</name>
</gene>
<feature type="transmembrane region" description="Helical" evidence="2">
    <location>
        <begin position="40"/>
        <end position="59"/>
    </location>
</feature>
<keyword evidence="1" id="KW-0732">Signal</keyword>
<evidence type="ECO:0000259" key="3">
    <source>
        <dbReference type="Pfam" id="PF00326"/>
    </source>
</evidence>
<dbReference type="Proteomes" id="UP000649799">
    <property type="component" value="Unassembled WGS sequence"/>
</dbReference>
<evidence type="ECO:0000256" key="2">
    <source>
        <dbReference type="SAM" id="Phobius"/>
    </source>
</evidence>
<dbReference type="InterPro" id="IPR001375">
    <property type="entry name" value="Peptidase_S9_cat"/>
</dbReference>
<evidence type="ECO:0000313" key="4">
    <source>
        <dbReference type="EMBL" id="NHE56303.1"/>
    </source>
</evidence>
<reference evidence="4 5" key="1">
    <citation type="submission" date="2020-03" db="EMBL/GenBank/DDBJ databases">
        <title>Cyclobacterium plantarum sp. nov., a marine bacterium isolated from a coastal-marine wetland.</title>
        <authorList>
            <person name="Sanchez-Porro C."/>
            <person name="Ventosa A."/>
            <person name="Amoozegar M."/>
        </authorList>
    </citation>
    <scope>NUCLEOTIDE SEQUENCE [LARGE SCALE GENOMIC DNA]</scope>
    <source>
        <strain evidence="4 5">GBPx2</strain>
    </source>
</reference>
<dbReference type="Gene3D" id="3.40.50.1820">
    <property type="entry name" value="alpha/beta hydrolase"/>
    <property type="match status" value="1"/>
</dbReference>
<evidence type="ECO:0000313" key="5">
    <source>
        <dbReference type="Proteomes" id="UP000649799"/>
    </source>
</evidence>
<feature type="transmembrane region" description="Helical" evidence="2">
    <location>
        <begin position="203"/>
        <end position="226"/>
    </location>
</feature>
<feature type="domain" description="Peptidase S9 prolyl oligopeptidase catalytic" evidence="3">
    <location>
        <begin position="401"/>
        <end position="457"/>
    </location>
</feature>
<keyword evidence="2" id="KW-0472">Membrane</keyword>
<keyword evidence="2" id="KW-0812">Transmembrane</keyword>
<comment type="caution">
    <text evidence="4">The sequence shown here is derived from an EMBL/GenBank/DDBJ whole genome shotgun (WGS) entry which is preliminary data.</text>
</comment>
<feature type="transmembrane region" description="Helical" evidence="2">
    <location>
        <begin position="132"/>
        <end position="152"/>
    </location>
</feature>
<proteinExistence type="predicted"/>
<keyword evidence="5" id="KW-1185">Reference proteome</keyword>